<dbReference type="EMBL" id="CCNE01000009">
    <property type="protein sequence ID" value="CDX52749.1"/>
    <property type="molecule type" value="Genomic_DNA"/>
</dbReference>
<name>A0A090GTC4_MESPL</name>
<organism evidence="1 2">
    <name type="scientific">Mesorhizobium plurifarium</name>
    <dbReference type="NCBI Taxonomy" id="69974"/>
    <lineage>
        <taxon>Bacteria</taxon>
        <taxon>Pseudomonadati</taxon>
        <taxon>Pseudomonadota</taxon>
        <taxon>Alphaproteobacteria</taxon>
        <taxon>Hyphomicrobiales</taxon>
        <taxon>Phyllobacteriaceae</taxon>
        <taxon>Mesorhizobium</taxon>
    </lineage>
</organism>
<proteinExistence type="predicted"/>
<evidence type="ECO:0000313" key="2">
    <source>
        <dbReference type="Proteomes" id="UP000046122"/>
    </source>
</evidence>
<accession>A0A090GTC4</accession>
<dbReference type="AlphaFoldDB" id="A0A090GTC4"/>
<dbReference type="Proteomes" id="UP000046122">
    <property type="component" value="Unassembled WGS sequence"/>
</dbReference>
<evidence type="ECO:0000313" key="1">
    <source>
        <dbReference type="EMBL" id="CDX52749.1"/>
    </source>
</evidence>
<gene>
    <name evidence="1" type="ORF">MPL3365_170066</name>
</gene>
<reference evidence="1 2" key="1">
    <citation type="submission" date="2014-08" db="EMBL/GenBank/DDBJ databases">
        <authorList>
            <person name="Moulin Lionel"/>
        </authorList>
    </citation>
    <scope>NUCLEOTIDE SEQUENCE [LARGE SCALE GENOMIC DNA]</scope>
</reference>
<sequence>MGRAESLGLIYESTSLIREMSKTKSAWARDADDGRQSRAGRCYPRCRGQRHEVPSDRILVSGIEADEKPAGGIIQDMDGLKVLERGDLCSGGLHTRCQQCSSMRPPPCSCLRASRIAANFVSFRTAIAVGSTTQRRKALP</sequence>
<protein>
    <submittedName>
        <fullName evidence="1">Uncharacterized protein</fullName>
    </submittedName>
</protein>